<keyword evidence="4" id="KW-0862">Zinc</keyword>
<protein>
    <submittedName>
        <fullName evidence="6">Uncharacterized protein</fullName>
    </submittedName>
</protein>
<accession>A0A9N8MAA0</accession>
<gene>
    <name evidence="6" type="ORF">JKILLFL_G2576</name>
</gene>
<evidence type="ECO:0000313" key="7">
    <source>
        <dbReference type="Proteomes" id="UP000836404"/>
    </source>
</evidence>
<dbReference type="EMBL" id="CAJHJF010008023">
    <property type="protein sequence ID" value="CAD6965336.1"/>
    <property type="molecule type" value="Genomic_DNA"/>
</dbReference>
<feature type="non-terminal residue" evidence="6">
    <location>
        <position position="62"/>
    </location>
</feature>
<reference evidence="6 7" key="1">
    <citation type="submission" date="2020-10" db="EMBL/GenBank/DDBJ databases">
        <authorList>
            <person name="Sedaghatjoo S."/>
        </authorList>
    </citation>
    <scope>NUCLEOTIDE SEQUENCE [LARGE SCALE GENOMIC DNA]</scope>
    <source>
        <strain evidence="6 7">LLFL</strain>
    </source>
</reference>
<evidence type="ECO:0000256" key="3">
    <source>
        <dbReference type="ARBA" id="ARBA00022771"/>
    </source>
</evidence>
<keyword evidence="2" id="KW-0479">Metal-binding</keyword>
<keyword evidence="5" id="KW-0539">Nucleus</keyword>
<proteinExistence type="predicted"/>
<dbReference type="PANTHER" id="PTHR46481:SF10">
    <property type="entry name" value="ZINC FINGER BED DOMAIN-CONTAINING PROTEIN 39"/>
    <property type="match status" value="1"/>
</dbReference>
<keyword evidence="7" id="KW-1185">Reference proteome</keyword>
<organism evidence="6 7">
    <name type="scientific">Tilletia laevis</name>
    <dbReference type="NCBI Taxonomy" id="157183"/>
    <lineage>
        <taxon>Eukaryota</taxon>
        <taxon>Fungi</taxon>
        <taxon>Dikarya</taxon>
        <taxon>Basidiomycota</taxon>
        <taxon>Ustilaginomycotina</taxon>
        <taxon>Exobasidiomycetes</taxon>
        <taxon>Tilletiales</taxon>
        <taxon>Tilletiaceae</taxon>
        <taxon>Tilletia</taxon>
    </lineage>
</organism>
<dbReference type="InterPro" id="IPR052035">
    <property type="entry name" value="ZnF_BED_domain_contain"/>
</dbReference>
<keyword evidence="3" id="KW-0863">Zinc-finger</keyword>
<dbReference type="PANTHER" id="PTHR46481">
    <property type="entry name" value="ZINC FINGER BED DOMAIN-CONTAINING PROTEIN 4"/>
    <property type="match status" value="1"/>
</dbReference>
<dbReference type="GO" id="GO:0005634">
    <property type="term" value="C:nucleus"/>
    <property type="evidence" value="ECO:0007669"/>
    <property type="project" value="UniProtKB-SubCell"/>
</dbReference>
<evidence type="ECO:0000256" key="4">
    <source>
        <dbReference type="ARBA" id="ARBA00022833"/>
    </source>
</evidence>
<evidence type="ECO:0000256" key="2">
    <source>
        <dbReference type="ARBA" id="ARBA00022723"/>
    </source>
</evidence>
<evidence type="ECO:0000256" key="1">
    <source>
        <dbReference type="ARBA" id="ARBA00004123"/>
    </source>
</evidence>
<evidence type="ECO:0000313" key="6">
    <source>
        <dbReference type="EMBL" id="CAD6965336.1"/>
    </source>
</evidence>
<dbReference type="Proteomes" id="UP000836404">
    <property type="component" value="Unassembled WGS sequence"/>
</dbReference>
<comment type="caution">
    <text evidence="6">The sequence shown here is derived from an EMBL/GenBank/DDBJ whole genome shotgun (WGS) entry which is preliminary data.</text>
</comment>
<dbReference type="InterPro" id="IPR012337">
    <property type="entry name" value="RNaseH-like_sf"/>
</dbReference>
<sequence>MKASIMSDYAAVKNTVKARLAAAPGKIALTTDAWTAGNGDQFLCLTAHWIDERWKLGNLLLD</sequence>
<evidence type="ECO:0000256" key="5">
    <source>
        <dbReference type="ARBA" id="ARBA00023242"/>
    </source>
</evidence>
<name>A0A9N8MAA0_9BASI</name>
<dbReference type="GO" id="GO:0008270">
    <property type="term" value="F:zinc ion binding"/>
    <property type="evidence" value="ECO:0007669"/>
    <property type="project" value="UniProtKB-KW"/>
</dbReference>
<dbReference type="SUPFAM" id="SSF53098">
    <property type="entry name" value="Ribonuclease H-like"/>
    <property type="match status" value="1"/>
</dbReference>
<comment type="subcellular location">
    <subcellularLocation>
        <location evidence="1">Nucleus</location>
    </subcellularLocation>
</comment>
<dbReference type="AlphaFoldDB" id="A0A9N8MAA0"/>